<organism evidence="3 4">
    <name type="scientific">Biomphalaria glabrata</name>
    <name type="common">Bloodfluke planorb</name>
    <name type="synonym">Freshwater snail</name>
    <dbReference type="NCBI Taxonomy" id="6526"/>
    <lineage>
        <taxon>Eukaryota</taxon>
        <taxon>Metazoa</taxon>
        <taxon>Spiralia</taxon>
        <taxon>Lophotrochozoa</taxon>
        <taxon>Mollusca</taxon>
        <taxon>Gastropoda</taxon>
        <taxon>Heterobranchia</taxon>
        <taxon>Euthyneura</taxon>
        <taxon>Panpulmonata</taxon>
        <taxon>Hygrophila</taxon>
        <taxon>Lymnaeoidea</taxon>
        <taxon>Planorbidae</taxon>
        <taxon>Biomphalaria</taxon>
    </lineage>
</organism>
<feature type="region of interest" description="Disordered" evidence="2">
    <location>
        <begin position="84"/>
        <end position="110"/>
    </location>
</feature>
<name>A0A9W2Z5Z5_BIOGL</name>
<dbReference type="Proteomes" id="UP001165740">
    <property type="component" value="Chromosome 16"/>
</dbReference>
<dbReference type="GeneID" id="106069627"/>
<protein>
    <submittedName>
        <fullName evidence="4">Uncharacterized protein LOC106069627 isoform X1</fullName>
    </submittedName>
</protein>
<feature type="coiled-coil region" evidence="1">
    <location>
        <begin position="292"/>
        <end position="326"/>
    </location>
</feature>
<dbReference type="AlphaFoldDB" id="A0A9W2Z5Z5"/>
<sequence>MRPLKELSDIASRLEELDNFKELLQTLIQNISKVVAQKGEAWADESGDLNYSELKQIILIETEQCVQSCLEIAQHYKGTSALTSKVQSNHGDPEIDSMEDSCSNSQKTVNNDRDFSRVEQDLSLLNIEELESTAGTEAPSQKLTMQTDKLLSLTDSLSTDINHETFKGIIKELQAMREDISSLKSVMEPWTSGPHLEHWQNNTKSRDVYRQDEQYLKPLGLFAEELALMKSLKQDNKQLLDDLANYKELLTAREYEIQSLQRTGVELKENLKYLNFQYVELKEDIVECYNFVEKQENEIEQMSIELKSARKSVEDYKVKMEKIKSDIVCDYRVTEEKCRNCQIFKDHYCYILSTSEICYDCWVKELGI</sequence>
<evidence type="ECO:0000256" key="2">
    <source>
        <dbReference type="SAM" id="MobiDB-lite"/>
    </source>
</evidence>
<keyword evidence="3" id="KW-1185">Reference proteome</keyword>
<gene>
    <name evidence="4" type="primary">LOC106069627</name>
</gene>
<feature type="compositionally biased region" description="Polar residues" evidence="2">
    <location>
        <begin position="100"/>
        <end position="109"/>
    </location>
</feature>
<accession>A0A9W2Z5Z5</accession>
<dbReference type="RefSeq" id="XP_055870496.1">
    <property type="nucleotide sequence ID" value="XM_056014521.1"/>
</dbReference>
<evidence type="ECO:0000313" key="3">
    <source>
        <dbReference type="Proteomes" id="UP001165740"/>
    </source>
</evidence>
<keyword evidence="1" id="KW-0175">Coiled coil</keyword>
<proteinExistence type="predicted"/>
<reference evidence="4" key="1">
    <citation type="submission" date="2025-08" db="UniProtKB">
        <authorList>
            <consortium name="RefSeq"/>
        </authorList>
    </citation>
    <scope>IDENTIFICATION</scope>
</reference>
<evidence type="ECO:0000256" key="1">
    <source>
        <dbReference type="SAM" id="Coils"/>
    </source>
</evidence>
<evidence type="ECO:0000313" key="4">
    <source>
        <dbReference type="RefSeq" id="XP_055870496.1"/>
    </source>
</evidence>